<evidence type="ECO:0000256" key="2">
    <source>
        <dbReference type="ARBA" id="ARBA00023043"/>
    </source>
</evidence>
<reference evidence="4 5" key="1">
    <citation type="journal article" date="2024" name="Commun. Biol.">
        <title>Comparative genomic analysis of thermophilic fungi reveals convergent evolutionary adaptations and gene losses.</title>
        <authorList>
            <person name="Steindorff A.S."/>
            <person name="Aguilar-Pontes M.V."/>
            <person name="Robinson A.J."/>
            <person name="Andreopoulos B."/>
            <person name="LaButti K."/>
            <person name="Kuo A."/>
            <person name="Mondo S."/>
            <person name="Riley R."/>
            <person name="Otillar R."/>
            <person name="Haridas S."/>
            <person name="Lipzen A."/>
            <person name="Grimwood J."/>
            <person name="Schmutz J."/>
            <person name="Clum A."/>
            <person name="Reid I.D."/>
            <person name="Moisan M.C."/>
            <person name="Butler G."/>
            <person name="Nguyen T.T.M."/>
            <person name="Dewar K."/>
            <person name="Conant G."/>
            <person name="Drula E."/>
            <person name="Henrissat B."/>
            <person name="Hansel C."/>
            <person name="Singer S."/>
            <person name="Hutchinson M.I."/>
            <person name="de Vries R.P."/>
            <person name="Natvig D.O."/>
            <person name="Powell A.J."/>
            <person name="Tsang A."/>
            <person name="Grigoriev I.V."/>
        </authorList>
    </citation>
    <scope>NUCLEOTIDE SEQUENCE [LARGE SCALE GENOMIC DNA]</scope>
    <source>
        <strain evidence="4 5">CBS 494.80</strain>
    </source>
</reference>
<dbReference type="Gene3D" id="1.25.40.20">
    <property type="entry name" value="Ankyrin repeat-containing domain"/>
    <property type="match status" value="2"/>
</dbReference>
<organism evidence="4 5">
    <name type="scientific">Oculimacula yallundae</name>
    <dbReference type="NCBI Taxonomy" id="86028"/>
    <lineage>
        <taxon>Eukaryota</taxon>
        <taxon>Fungi</taxon>
        <taxon>Dikarya</taxon>
        <taxon>Ascomycota</taxon>
        <taxon>Pezizomycotina</taxon>
        <taxon>Leotiomycetes</taxon>
        <taxon>Helotiales</taxon>
        <taxon>Ploettnerulaceae</taxon>
        <taxon>Oculimacula</taxon>
    </lineage>
</organism>
<evidence type="ECO:0000256" key="1">
    <source>
        <dbReference type="ARBA" id="ARBA00022737"/>
    </source>
</evidence>
<dbReference type="Pfam" id="PF12796">
    <property type="entry name" value="Ank_2"/>
    <property type="match status" value="1"/>
</dbReference>
<dbReference type="PROSITE" id="PS50297">
    <property type="entry name" value="ANK_REP_REGION"/>
    <property type="match status" value="1"/>
</dbReference>
<sequence>MKFLASRLLPTLSFSLFLQIILLTKKAPTYHFLSPTLTMSNITKHQYRDYFKTADEALHACIRDGNLQQLQQLLSVSPAPDVNYSDLVVGPPIHFAAWCGDLDAVELLLAAGADPLLISHDELCLTAIGFAASEGHRYVVNRLWTVCEPEGHVYGISSALTCLVLAATHGHAAVVEDLLNKWDFWSQELKIDALHYASRRWNFAVVTLLLGRVTFTQSSIQEALQLATESKIMISNEWRTKYEGLDYVNQQELIALLINKGADPNACPNNMPLIYAVAQNASLTGALKTLLEKGADPNKTSKTGKSALHMVASPVQEDDNLRPDTAFALTILEFIYGQV</sequence>
<evidence type="ECO:0000313" key="5">
    <source>
        <dbReference type="Proteomes" id="UP001595075"/>
    </source>
</evidence>
<dbReference type="InterPro" id="IPR036770">
    <property type="entry name" value="Ankyrin_rpt-contain_sf"/>
</dbReference>
<feature type="repeat" description="ANK" evidence="3">
    <location>
        <begin position="92"/>
        <end position="120"/>
    </location>
</feature>
<keyword evidence="5" id="KW-1185">Reference proteome</keyword>
<protein>
    <recommendedName>
        <fullName evidence="6">Ankyrin repeat protein</fullName>
    </recommendedName>
</protein>
<evidence type="ECO:0000256" key="3">
    <source>
        <dbReference type="PROSITE-ProRule" id="PRU00023"/>
    </source>
</evidence>
<dbReference type="InterPro" id="IPR051165">
    <property type="entry name" value="Multifunctional_ANK_Repeat"/>
</dbReference>
<dbReference type="PANTHER" id="PTHR24123:SF33">
    <property type="entry name" value="PROTEIN HOS4"/>
    <property type="match status" value="1"/>
</dbReference>
<dbReference type="Proteomes" id="UP001595075">
    <property type="component" value="Unassembled WGS sequence"/>
</dbReference>
<dbReference type="PROSITE" id="PS50088">
    <property type="entry name" value="ANK_REPEAT"/>
    <property type="match status" value="1"/>
</dbReference>
<keyword evidence="2 3" id="KW-0040">ANK repeat</keyword>
<dbReference type="SMART" id="SM00248">
    <property type="entry name" value="ANK"/>
    <property type="match status" value="5"/>
</dbReference>
<dbReference type="EMBL" id="JAZHXI010000010">
    <property type="protein sequence ID" value="KAL2066949.1"/>
    <property type="molecule type" value="Genomic_DNA"/>
</dbReference>
<accession>A0ABR4CCL3</accession>
<dbReference type="InterPro" id="IPR002110">
    <property type="entry name" value="Ankyrin_rpt"/>
</dbReference>
<proteinExistence type="predicted"/>
<evidence type="ECO:0008006" key="6">
    <source>
        <dbReference type="Google" id="ProtNLM"/>
    </source>
</evidence>
<comment type="caution">
    <text evidence="4">The sequence shown here is derived from an EMBL/GenBank/DDBJ whole genome shotgun (WGS) entry which is preliminary data.</text>
</comment>
<dbReference type="SUPFAM" id="SSF48403">
    <property type="entry name" value="Ankyrin repeat"/>
    <property type="match status" value="1"/>
</dbReference>
<evidence type="ECO:0000313" key="4">
    <source>
        <dbReference type="EMBL" id="KAL2066949.1"/>
    </source>
</evidence>
<dbReference type="PANTHER" id="PTHR24123">
    <property type="entry name" value="ANKYRIN REPEAT-CONTAINING"/>
    <property type="match status" value="1"/>
</dbReference>
<name>A0ABR4CCL3_9HELO</name>
<keyword evidence="1" id="KW-0677">Repeat</keyword>
<gene>
    <name evidence="4" type="ORF">VTL71DRAFT_1373</name>
</gene>